<dbReference type="Gene3D" id="1.10.418.10">
    <property type="entry name" value="Calponin-like domain"/>
    <property type="match status" value="1"/>
</dbReference>
<sequence length="757" mass="81792">MASVTSLDQDMRNLRLSRYTPAAANEARAYLEQHLGHPLPAGDLLDALKDGTALCKLANLALPAPGLKFKPHSSMPFIQMENISHFLKACEQPPLSLPAHDRFLTVDLWEGKDPAQVLQCLGAFSRRAQVVRPEVFKEVIGPAKRGGAAVVSPATTGGGGWNGKGSLYGRPRSPTKGPASPSAAMPAASRALSPSLTGGSTGSTGSTPSRASGPVSTWSSRKDEGVTNPAWNIAQYGYMGGASQGNQGISFGARRQITSAAPSVPNAASIVRKRQQEEEEQQRLKVQAEEAEYQRRVEKEAEEERGRVQEERKWEEETRRLREEERRRLDEQKRQWEAQESRWREEEEIRRREEADVRMKLLPKKPPEKPRVSSQSILRGQSLADYQREAAGRGDGAGDETPEGLRVRELERQLEEARERERLYQVEREERLQREKAGLSRPSTADAAARPGSKGDSDVSWAGDEREFLRGQWQQQHPQQQAAERIPTPSSQTPAPEQPAGPRSPNRRPDPSQLPTEEPSSLPTGPSTSSLIIPDDPSSAPSSSPLGSPNRPIPTPEKEYRPYTPDAQNRQQHQQQPQSATFPKSPGSGRASPFARPQGPGGFGSGSGSLRSPFARGGAQAGRQGSPFAERPSFMKPAAADGPPVSNGSPAQAGGNVEASRQSMRGAGTSSPGSGVRGGGGSSSLLEREMERERARQREWEADLRSSRGGGVEAQGEFGDGDGSSARQPAGSGNGSGNWNGNESGGRRGILGPRPQR</sequence>
<dbReference type="GO" id="GO:0051015">
    <property type="term" value="F:actin filament binding"/>
    <property type="evidence" value="ECO:0007669"/>
    <property type="project" value="TreeGrafter"/>
</dbReference>
<dbReference type="CDD" id="cd21210">
    <property type="entry name" value="CH_SCP1-like"/>
    <property type="match status" value="1"/>
</dbReference>
<evidence type="ECO:0000256" key="1">
    <source>
        <dbReference type="SAM" id="MobiDB-lite"/>
    </source>
</evidence>
<name>A0A4V5N588_9PEZI</name>
<feature type="compositionally biased region" description="Low complexity" evidence="1">
    <location>
        <begin position="615"/>
        <end position="625"/>
    </location>
</feature>
<comment type="caution">
    <text evidence="3">The sequence shown here is derived from an EMBL/GenBank/DDBJ whole genome shotgun (WGS) entry which is preliminary data.</text>
</comment>
<feature type="region of interest" description="Disordered" evidence="1">
    <location>
        <begin position="147"/>
        <end position="225"/>
    </location>
</feature>
<organism evidence="3 4">
    <name type="scientific">Salinomyces thailandicus</name>
    <dbReference type="NCBI Taxonomy" id="706561"/>
    <lineage>
        <taxon>Eukaryota</taxon>
        <taxon>Fungi</taxon>
        <taxon>Dikarya</taxon>
        <taxon>Ascomycota</taxon>
        <taxon>Pezizomycotina</taxon>
        <taxon>Dothideomycetes</taxon>
        <taxon>Dothideomycetidae</taxon>
        <taxon>Mycosphaerellales</taxon>
        <taxon>Teratosphaeriaceae</taxon>
        <taxon>Salinomyces</taxon>
    </lineage>
</organism>
<dbReference type="GO" id="GO:0015629">
    <property type="term" value="C:actin cytoskeleton"/>
    <property type="evidence" value="ECO:0007669"/>
    <property type="project" value="TreeGrafter"/>
</dbReference>
<evidence type="ECO:0000313" key="3">
    <source>
        <dbReference type="EMBL" id="TKA30779.1"/>
    </source>
</evidence>
<dbReference type="PANTHER" id="PTHR47385">
    <property type="entry name" value="CALPONIN"/>
    <property type="match status" value="1"/>
</dbReference>
<dbReference type="Pfam" id="PF00307">
    <property type="entry name" value="CH"/>
    <property type="match status" value="1"/>
</dbReference>
<proteinExistence type="predicted"/>
<feature type="compositionally biased region" description="Low complexity" evidence="1">
    <location>
        <begin position="472"/>
        <end position="481"/>
    </location>
</feature>
<feature type="region of interest" description="Disordered" evidence="1">
    <location>
        <begin position="281"/>
        <end position="757"/>
    </location>
</feature>
<gene>
    <name evidence="3" type="ORF">B0A50_02499</name>
</gene>
<protein>
    <recommendedName>
        <fullName evidence="2">Calponin-homology (CH) domain-containing protein</fullName>
    </recommendedName>
</protein>
<dbReference type="Proteomes" id="UP000308549">
    <property type="component" value="Unassembled WGS sequence"/>
</dbReference>
<feature type="compositionally biased region" description="Basic and acidic residues" evidence="1">
    <location>
        <begin position="686"/>
        <end position="706"/>
    </location>
</feature>
<dbReference type="InterPro" id="IPR050606">
    <property type="entry name" value="Calponin-like"/>
</dbReference>
<feature type="compositionally biased region" description="Gly residues" evidence="1">
    <location>
        <begin position="732"/>
        <end position="749"/>
    </location>
</feature>
<dbReference type="AlphaFoldDB" id="A0A4V5N588"/>
<feature type="compositionally biased region" description="Basic and acidic residues" evidence="1">
    <location>
        <begin position="403"/>
        <end position="438"/>
    </location>
</feature>
<feature type="compositionally biased region" description="Basic and acidic residues" evidence="1">
    <location>
        <begin position="453"/>
        <end position="469"/>
    </location>
</feature>
<dbReference type="SUPFAM" id="SSF47576">
    <property type="entry name" value="Calponin-homology domain, CH-domain"/>
    <property type="match status" value="1"/>
</dbReference>
<evidence type="ECO:0000313" key="4">
    <source>
        <dbReference type="Proteomes" id="UP000308549"/>
    </source>
</evidence>
<dbReference type="EMBL" id="NAJL01000010">
    <property type="protein sequence ID" value="TKA30779.1"/>
    <property type="molecule type" value="Genomic_DNA"/>
</dbReference>
<feature type="compositionally biased region" description="Low complexity" evidence="1">
    <location>
        <begin position="178"/>
        <end position="209"/>
    </location>
</feature>
<reference evidence="3 4" key="1">
    <citation type="submission" date="2017-03" db="EMBL/GenBank/DDBJ databases">
        <title>Genomes of endolithic fungi from Antarctica.</title>
        <authorList>
            <person name="Coleine C."/>
            <person name="Masonjones S."/>
            <person name="Stajich J.E."/>
        </authorList>
    </citation>
    <scope>NUCLEOTIDE SEQUENCE [LARGE SCALE GENOMIC DNA]</scope>
    <source>
        <strain evidence="3 4">CCFEE 6315</strain>
    </source>
</reference>
<feature type="compositionally biased region" description="Low complexity" evidence="1">
    <location>
        <begin position="568"/>
        <end position="578"/>
    </location>
</feature>
<feature type="domain" description="Calponin-homology (CH)" evidence="2">
    <location>
        <begin position="21"/>
        <end position="129"/>
    </location>
</feature>
<dbReference type="PANTHER" id="PTHR47385:SF14">
    <property type="entry name" value="TRANSGELIN"/>
    <property type="match status" value="1"/>
</dbReference>
<dbReference type="InterPro" id="IPR001715">
    <property type="entry name" value="CH_dom"/>
</dbReference>
<evidence type="ECO:0000259" key="2">
    <source>
        <dbReference type="PROSITE" id="PS50021"/>
    </source>
</evidence>
<dbReference type="InterPro" id="IPR036872">
    <property type="entry name" value="CH_dom_sf"/>
</dbReference>
<dbReference type="SMART" id="SM00033">
    <property type="entry name" value="CH"/>
    <property type="match status" value="1"/>
</dbReference>
<dbReference type="OrthoDB" id="21595at2759"/>
<dbReference type="GO" id="GO:0007015">
    <property type="term" value="P:actin filament organization"/>
    <property type="evidence" value="ECO:0007669"/>
    <property type="project" value="TreeGrafter"/>
</dbReference>
<feature type="compositionally biased region" description="Low complexity" evidence="1">
    <location>
        <begin position="515"/>
        <end position="549"/>
    </location>
</feature>
<accession>A0A4V5N588</accession>
<keyword evidence="4" id="KW-1185">Reference proteome</keyword>
<feature type="compositionally biased region" description="Basic and acidic residues" evidence="1">
    <location>
        <begin position="281"/>
        <end position="371"/>
    </location>
</feature>
<dbReference type="PROSITE" id="PS50021">
    <property type="entry name" value="CH"/>
    <property type="match status" value="1"/>
</dbReference>